<dbReference type="Proteomes" id="UP001431776">
    <property type="component" value="Unassembled WGS sequence"/>
</dbReference>
<name>A0AAW6TWM6_9BACT</name>
<comment type="caution">
    <text evidence="3">The sequence shown here is derived from an EMBL/GenBank/DDBJ whole genome shotgun (WGS) entry which is preliminary data.</text>
</comment>
<evidence type="ECO:0000256" key="2">
    <source>
        <dbReference type="ARBA" id="ARBA00023002"/>
    </source>
</evidence>
<dbReference type="NCBIfam" id="NF005559">
    <property type="entry name" value="PRK07231.1"/>
    <property type="match status" value="1"/>
</dbReference>
<dbReference type="Gene3D" id="3.40.50.720">
    <property type="entry name" value="NAD(P)-binding Rossmann-like Domain"/>
    <property type="match status" value="1"/>
</dbReference>
<dbReference type="FunFam" id="3.40.50.720:FF:000084">
    <property type="entry name" value="Short-chain dehydrogenase reductase"/>
    <property type="match status" value="1"/>
</dbReference>
<dbReference type="InterPro" id="IPR036291">
    <property type="entry name" value="NAD(P)-bd_dom_sf"/>
</dbReference>
<dbReference type="InterPro" id="IPR002347">
    <property type="entry name" value="SDR_fam"/>
</dbReference>
<evidence type="ECO:0000313" key="4">
    <source>
        <dbReference type="Proteomes" id="UP001431776"/>
    </source>
</evidence>
<dbReference type="GO" id="GO:0047936">
    <property type="term" value="F:glucose 1-dehydrogenase [NAD(P)+] activity"/>
    <property type="evidence" value="ECO:0007669"/>
    <property type="project" value="UniProtKB-EC"/>
</dbReference>
<accession>A0AAW6TWM6</accession>
<dbReference type="PRINTS" id="PR00080">
    <property type="entry name" value="SDRFAMILY"/>
</dbReference>
<comment type="similarity">
    <text evidence="1">Belongs to the short-chain dehydrogenases/reductases (SDR) family.</text>
</comment>
<dbReference type="SUPFAM" id="SSF51735">
    <property type="entry name" value="NAD(P)-binding Rossmann-fold domains"/>
    <property type="match status" value="1"/>
</dbReference>
<proteinExistence type="inferred from homology"/>
<dbReference type="GO" id="GO:0006633">
    <property type="term" value="P:fatty acid biosynthetic process"/>
    <property type="evidence" value="ECO:0007669"/>
    <property type="project" value="TreeGrafter"/>
</dbReference>
<dbReference type="EC" id="1.1.1.47" evidence="3"/>
<dbReference type="Pfam" id="PF13561">
    <property type="entry name" value="adh_short_C2"/>
    <property type="match status" value="1"/>
</dbReference>
<evidence type="ECO:0000256" key="1">
    <source>
        <dbReference type="ARBA" id="ARBA00006484"/>
    </source>
</evidence>
<organism evidence="3 4">
    <name type="scientific">Anaerobaca lacustris</name>
    <dbReference type="NCBI Taxonomy" id="3044600"/>
    <lineage>
        <taxon>Bacteria</taxon>
        <taxon>Pseudomonadati</taxon>
        <taxon>Planctomycetota</taxon>
        <taxon>Phycisphaerae</taxon>
        <taxon>Sedimentisphaerales</taxon>
        <taxon>Anaerobacaceae</taxon>
        <taxon>Anaerobaca</taxon>
    </lineage>
</organism>
<keyword evidence="4" id="KW-1185">Reference proteome</keyword>
<dbReference type="PANTHER" id="PTHR42760">
    <property type="entry name" value="SHORT-CHAIN DEHYDROGENASES/REDUCTASES FAMILY MEMBER"/>
    <property type="match status" value="1"/>
</dbReference>
<dbReference type="GO" id="GO:0048038">
    <property type="term" value="F:quinone binding"/>
    <property type="evidence" value="ECO:0007669"/>
    <property type="project" value="TreeGrafter"/>
</dbReference>
<keyword evidence="2 3" id="KW-0560">Oxidoreductase</keyword>
<protein>
    <submittedName>
        <fullName evidence="3">Glucose 1-dehydrogenase</fullName>
        <ecNumber evidence="3">1.1.1.47</ecNumber>
    </submittedName>
</protein>
<evidence type="ECO:0000313" key="3">
    <source>
        <dbReference type="EMBL" id="MDI6450015.1"/>
    </source>
</evidence>
<dbReference type="AlphaFoldDB" id="A0AAW6TWM6"/>
<dbReference type="EMBL" id="JASCXX010000015">
    <property type="protein sequence ID" value="MDI6450015.1"/>
    <property type="molecule type" value="Genomic_DNA"/>
</dbReference>
<dbReference type="RefSeq" id="WP_349245423.1">
    <property type="nucleotide sequence ID" value="NZ_JASCXX010000015.1"/>
</dbReference>
<dbReference type="PANTHER" id="PTHR42760:SF133">
    <property type="entry name" value="3-OXOACYL-[ACYL-CARRIER-PROTEIN] REDUCTASE"/>
    <property type="match status" value="1"/>
</dbReference>
<dbReference type="PRINTS" id="PR00081">
    <property type="entry name" value="GDHRDH"/>
</dbReference>
<gene>
    <name evidence="3" type="ORF">QJ522_13230</name>
</gene>
<sequence length="266" mass="28953">MENLFDLSGKVAVVTGTSRGLGQYFGRALAQAGADLVITSRDVSRLSEFQEEIEALGRRALPIKLDVLNESDIENMVRLAVAEYGRIDILVNNAGLNIRRPAAEVTWKDWDTVLNTNLKGSFFVAQAVGKVMIERRYGRIINIGSCTCVFGMEGIGPYCASRGGVLQMSRSLAAEWGRHGITVNVLAPGWFQTAQNKVLYDNKPWLEYITDRIPLGRPGQPNDLDGAVIFLASDASAYVTGQILLVDGGFTTGATRAIVETKSQPK</sequence>
<reference evidence="3" key="1">
    <citation type="submission" date="2023-05" db="EMBL/GenBank/DDBJ databases">
        <title>Anaerotaeda fermentans gen. nov., sp. nov., a novel anaerobic planctomycete of the new family within the order Sedimentisphaerales isolated from Taman Peninsula, Russia.</title>
        <authorList>
            <person name="Khomyakova M.A."/>
            <person name="Merkel A.Y."/>
            <person name="Slobodkin A.I."/>
        </authorList>
    </citation>
    <scope>NUCLEOTIDE SEQUENCE</scope>
    <source>
        <strain evidence="3">M17dextr</strain>
    </source>
</reference>